<dbReference type="AlphaFoldDB" id="A0A366LKU9"/>
<gene>
    <name evidence="2" type="ORF">DP939_43325</name>
</gene>
<accession>A0A366LKU9</accession>
<protein>
    <submittedName>
        <fullName evidence="2">Uncharacterized protein</fullName>
    </submittedName>
</protein>
<feature type="repeat" description="WD" evidence="1">
    <location>
        <begin position="645"/>
        <end position="678"/>
    </location>
</feature>
<keyword evidence="1" id="KW-0853">WD repeat</keyword>
<evidence type="ECO:0000313" key="2">
    <source>
        <dbReference type="EMBL" id="RBQ13924.1"/>
    </source>
</evidence>
<dbReference type="PROSITE" id="PS50082">
    <property type="entry name" value="WD_REPEATS_2"/>
    <property type="match status" value="3"/>
</dbReference>
<proteinExistence type="predicted"/>
<evidence type="ECO:0000313" key="3">
    <source>
        <dbReference type="Proteomes" id="UP000253303"/>
    </source>
</evidence>
<comment type="caution">
    <text evidence="2">The sequence shown here is derived from an EMBL/GenBank/DDBJ whole genome shotgun (WGS) entry which is preliminary data.</text>
</comment>
<dbReference type="Pfam" id="PF00400">
    <property type="entry name" value="WD40"/>
    <property type="match status" value="6"/>
</dbReference>
<dbReference type="SUPFAM" id="SSF50998">
    <property type="entry name" value="Quinoprotein alcohol dehydrogenase-like"/>
    <property type="match status" value="1"/>
</dbReference>
<dbReference type="PANTHER" id="PTHR19879:SF9">
    <property type="entry name" value="TRANSCRIPTION INITIATION FACTOR TFIID SUBUNIT 5"/>
    <property type="match status" value="1"/>
</dbReference>
<name>A0A366LKU9_9ACTN</name>
<reference evidence="2 3" key="1">
    <citation type="submission" date="2018-06" db="EMBL/GenBank/DDBJ databases">
        <title>Sphaerisporangium craniellae sp. nov., isolated from a marine sponge in the South China Sea.</title>
        <authorList>
            <person name="Li L."/>
        </authorList>
    </citation>
    <scope>NUCLEOTIDE SEQUENCE [LARGE SCALE GENOMIC DNA]</scope>
    <source>
        <strain evidence="2 3">LHW63015</strain>
    </source>
</reference>
<dbReference type="SUPFAM" id="SSF50978">
    <property type="entry name" value="WD40 repeat-like"/>
    <property type="match status" value="1"/>
</dbReference>
<evidence type="ECO:0000256" key="1">
    <source>
        <dbReference type="PROSITE-ProRule" id="PRU00221"/>
    </source>
</evidence>
<dbReference type="Gene3D" id="2.130.10.10">
    <property type="entry name" value="YVTN repeat-like/Quinoprotein amine dehydrogenase"/>
    <property type="match status" value="3"/>
</dbReference>
<dbReference type="InterPro" id="IPR036322">
    <property type="entry name" value="WD40_repeat_dom_sf"/>
</dbReference>
<dbReference type="InterPro" id="IPR011047">
    <property type="entry name" value="Quinoprotein_ADH-like_sf"/>
</dbReference>
<dbReference type="Proteomes" id="UP000253303">
    <property type="component" value="Unassembled WGS sequence"/>
</dbReference>
<dbReference type="InterPro" id="IPR015943">
    <property type="entry name" value="WD40/YVTN_repeat-like_dom_sf"/>
</dbReference>
<dbReference type="InterPro" id="IPR020568">
    <property type="entry name" value="Ribosomal_Su5_D2-typ_SF"/>
</dbReference>
<organism evidence="2 3">
    <name type="scientific">Spongiactinospora rosea</name>
    <dbReference type="NCBI Taxonomy" id="2248750"/>
    <lineage>
        <taxon>Bacteria</taxon>
        <taxon>Bacillati</taxon>
        <taxon>Actinomycetota</taxon>
        <taxon>Actinomycetes</taxon>
        <taxon>Streptosporangiales</taxon>
        <taxon>Streptosporangiaceae</taxon>
        <taxon>Spongiactinospora</taxon>
    </lineage>
</organism>
<dbReference type="EMBL" id="QMEY01000042">
    <property type="protein sequence ID" value="RBQ13924.1"/>
    <property type="molecule type" value="Genomic_DNA"/>
</dbReference>
<dbReference type="Gene3D" id="3.30.230.10">
    <property type="match status" value="1"/>
</dbReference>
<dbReference type="SUPFAM" id="SSF54211">
    <property type="entry name" value="Ribosomal protein S5 domain 2-like"/>
    <property type="match status" value="1"/>
</dbReference>
<feature type="repeat" description="WD" evidence="1">
    <location>
        <begin position="815"/>
        <end position="847"/>
    </location>
</feature>
<dbReference type="InterPro" id="IPR001680">
    <property type="entry name" value="WD40_rpt"/>
</dbReference>
<keyword evidence="3" id="KW-1185">Reference proteome</keyword>
<dbReference type="PROSITE" id="PS50294">
    <property type="entry name" value="WD_REPEATS_REGION"/>
    <property type="match status" value="3"/>
</dbReference>
<dbReference type="PANTHER" id="PTHR19879">
    <property type="entry name" value="TRANSCRIPTION INITIATION FACTOR TFIID"/>
    <property type="match status" value="1"/>
</dbReference>
<feature type="repeat" description="WD" evidence="1">
    <location>
        <begin position="1109"/>
        <end position="1140"/>
    </location>
</feature>
<sequence length="1177" mass="124692">MTGATGPGHRASTRYVVPSKAVATHRTGRRWPTIRGGPAARATVENVLERASGPQAAVREMLGESALWWSCCSEAVRDDPAWLAGRGCEDLHAWLGATAPDQERAAVIRADHALLLAKALVAPKGGSGEHDGALIRLLQAWEDSGLLCSKAAPGPAEPSGKGLAELSPRLAGGIDTLLQRSRQLRPAAALDGSSPAAEGLLVIAALMMAGVAPRGRPVVRVPVVFGRSPGRSGEIPAVEGATGVLELREFAPGPAGLYPDPRTMDGVRSPNARFASALATAWHLTNAQAKGRCVVWRIILSDEPSAPERIEGPSLGVAFALGLRALLRSRPAVGRLRDIFFGPRPRTVVTGALDMDGRLLRVADLDAKLLAARRKGFRLVAPEPNRLGVSAAAPRSGDVRFAATLRDADRYARQLRAGRIVVTALVLAAVTTGAFALHQRDLARTQQQIALISQVTARADQLRATDPSLAARVDIEAYRLNPAGDSYTRLIEDANKPLPTVLDGFSHSVHKVAFSPDGRMLAAAGHDDAEDTGIVRFWDMTNPAHPVPLGEPLRVPGAPSMVFSPAGDILVTFSGPLGGAEVRLWDITDPARPRALGTALPNTAGATPLAFSPDGHTLATGTNSYMEEQLWDVRDPARPVPLGRPLKHASAVNVVTFSPDSRFLVTSSVEDGARMWNVMDPAHPVLLGKIWGALSVAMFTPDGHTLAVSGGATVQLLNVTDPTRAVALGGPLTSILRNTRAMALSADGRILAIPGEERTFRLWNITDPAHPSSIAPPMPGYDMAVMSFARDGRTIATTSRDHRRVHLWHLPTALVTGHTKVVTSTVPAPNARILASASADNTVRLWNTSDPAHPTPLSMITGFRNTVISLAFSPDSRTLATLPNGERRVILWNLDEPTKPAVLSQINFPLGAGTGVSSVGFSPDGQTLATAISTVVVDGEHSVRLWDVSDPVHPRPRGKPILTDADSTSSWMQTSFVFSSDGHTLVIAGRYTSNTVQLWDVTDPDHPIRSGPPITGGARLMALSPDGNTLATVSATLIINGPGAGDIKLWDISDHNHPMLLGPPLTGYTSDVTALAFSPDGHTLATSGDGVRLWNVTDPAHPSAIGHPLAISTAELTSLAYVPNSQTLAIGGRDSTVRLWPTAVDVSVRQICANTDTPTRPQWQRYLPALPYHSKCG</sequence>
<dbReference type="InterPro" id="IPR014721">
    <property type="entry name" value="Ribsml_uS5_D2-typ_fold_subgr"/>
</dbReference>
<dbReference type="SMART" id="SM00320">
    <property type="entry name" value="WD40"/>
    <property type="match status" value="10"/>
</dbReference>